<evidence type="ECO:0000313" key="2">
    <source>
        <dbReference type="Proteomes" id="UP000001548"/>
    </source>
</evidence>
<reference evidence="1 2" key="1">
    <citation type="journal article" date="2007" name="Science">
        <title>Genomic minimalism in the early diverging intestinal parasite Giardia lamblia.</title>
        <authorList>
            <person name="Morrison H.G."/>
            <person name="McArthur A.G."/>
            <person name="Gillin F.D."/>
            <person name="Aley S.B."/>
            <person name="Adam R.D."/>
            <person name="Olsen G.J."/>
            <person name="Best A.A."/>
            <person name="Cande W.Z."/>
            <person name="Chen F."/>
            <person name="Cipriano M.J."/>
            <person name="Davids B.J."/>
            <person name="Dawson S.C."/>
            <person name="Elmendorf H.G."/>
            <person name="Hehl A.B."/>
            <person name="Holder M.E."/>
            <person name="Huse S.M."/>
            <person name="Kim U.U."/>
            <person name="Lasek-Nesselquist E."/>
            <person name="Manning G."/>
            <person name="Nigam A."/>
            <person name="Nixon J.E."/>
            <person name="Palm D."/>
            <person name="Passamaneck N.E."/>
            <person name="Prabhu A."/>
            <person name="Reich C.I."/>
            <person name="Reiner D.S."/>
            <person name="Samuelson J."/>
            <person name="Svard S.G."/>
            <person name="Sogin M.L."/>
        </authorList>
    </citation>
    <scope>NUCLEOTIDE SEQUENCE [LARGE SCALE GENOMIC DNA]</scope>
    <source>
        <strain evidence="1 2">WB C6</strain>
    </source>
</reference>
<dbReference type="EMBL" id="AACB03000003">
    <property type="protein sequence ID" value="KAE8303253.1"/>
    <property type="molecule type" value="Genomic_DNA"/>
</dbReference>
<protein>
    <submittedName>
        <fullName evidence="1">Uncharacterized protein</fullName>
    </submittedName>
</protein>
<proteinExistence type="predicted"/>
<organism evidence="1 2">
    <name type="scientific">Giardia intestinalis (strain ATCC 50803 / WB clone C6)</name>
    <name type="common">Giardia lamblia</name>
    <dbReference type="NCBI Taxonomy" id="184922"/>
    <lineage>
        <taxon>Eukaryota</taxon>
        <taxon>Metamonada</taxon>
        <taxon>Diplomonadida</taxon>
        <taxon>Hexamitidae</taxon>
        <taxon>Giardiinae</taxon>
        <taxon>Giardia</taxon>
    </lineage>
</organism>
<accession>D3KI80</accession>
<dbReference type="HOGENOM" id="CLU_248782_0_0_1"/>
<dbReference type="OMA" id="RRTGECE"/>
<gene>
    <name evidence="1" type="ORF">GL50803_0023556</name>
</gene>
<sequence length="1499" mass="173953">MLSVLYQNAISEAEDRMQELEDILHETAALSCSPNGAIMLKDLIQTYRAHMNGRGIYDGEEGSLYCRILKLSTMVDEEFCALALRLKSKSKARNCDSAGSRLSVIPHSEGVPYDLWKKCLKQYKAELALNILVDAYSHSRSKRLAFQGLVHAYNSRASMLLQRSSFSLTEPVEDYYYQSTYSSETSLTPDSALQDQKALQPGLPANEVNACQVSGFPSDICAFSSNLVGANQAFPSLEFLNSVAASNPFRTRDDAMMSSGNSGSQLLDAIGAVAGLYTQSEFLSSQLGHLSESKVEAITVREEKLQAYADWFQKKISLKRTQQALTAWRQKYLRGLDLEAQVRESVLRADHLLARTFGAMRLHFLRWQRLLPIAKEFHRAHQAQFIATAFSAWREATRLISPYILLERLYEGSDRQLRDSRRTLPRDLALSSGLQDPRPLETSMSFLSVLGITPQFIEQRQKNRVLQFIRCALWLTAYVPSLRNAHAVLLNVHARSLYTAYLQALKEESDQQGLPEKDPQVRNNAMVVFLQTLFSMKPHLISGMLPITISSLRRNVDYLRAIHAANAYQLFVMEAGFNAFRRHAHTSKLALSKRIKAITFARFRKGVRLFQFDCIALERYNQFLIGRLFDAMRTKVHFSRTMQTIASRLNLNLMRRSLRMMHDVYLFQLVLSRNEEALVTRSNYTLLSTAFRNLHTRYVILYLVRYQNASILRDYYLYRRAFESILQVHDRQMRGEAIYSKSCLSLMHRTLSGILEASSTQRLRYELASGHYTNILVRVRNTVFRQWRWRTADVRDLILIAGEQIAAVERDYKARAFQAWRGVFQEFRSCEQYLSQKEGTRVLRTAYRELSWLFGLARTADRHNNIREHQRNIYVAGKIFRSMRQLSAQKAFKRKEIAEELRRRYNGYLLKQAMQTILLAIKGIALTRLVNRCLLQRFFSNLVQQHRELIRERNTEHRVKNGLAHLSAEQIERLKSNVATLLSTFADSEKTFNHQLNAHVSKGDLMSLRGYLLQWKLYAKKSSKLTQQEGAVVSIVTTHVLSLAWRSWRAALALVQKGHDIEVLVDARLLRQAWVCMQALLFHLQYCEVAIEQRTRTRLLRYTLDHLVYSLSLSRRVVSVSRLAYVRSARAVFAALRHRLAALQKLHSLISASARRAVLRVYFRHLAEIYHTNQRINLLTRRSNLSCLKRAFAQLVNSHRLRVLEANLTSLTICRLKRAAFSVWTHKNRRSAQLQRSCDMARISMDSCLTKRAFFVWVTRCKHRLKIAALQEDLCRRLNKHLLRQAYETIVARAEEFLLNEQLVRGLYYLRTMRASMDALVTYAAAKKTQRTEAEAAADVFRRTALLRRCMLSGRRNLANKQTMLAAAVRYEETLKRKELSLIFQHWFDKAQFLAAAERRVLPLSYRWALPVHFWAWLSLARAILHHRRYTKQTYLRHLHRYTDAVNRMKRQMRTNNLLKQKADHLISVQNRKCMFDALRTMMDQYSRRTGECEHWLLT</sequence>
<evidence type="ECO:0000313" key="1">
    <source>
        <dbReference type="EMBL" id="KAE8303253.1"/>
    </source>
</evidence>
<dbReference type="Proteomes" id="UP000001548">
    <property type="component" value="Unassembled WGS sequence"/>
</dbReference>
<keyword evidence="2" id="KW-1185">Reference proteome</keyword>
<name>D3KI80_GIAIC</name>
<comment type="caution">
    <text evidence="1">The sequence shown here is derived from an EMBL/GenBank/DDBJ whole genome shotgun (WGS) entry which is preliminary data.</text>
</comment>
<dbReference type="VEuPathDB" id="GiardiaDB:GL50803_23556"/>